<dbReference type="Gene3D" id="1.10.1040.10">
    <property type="entry name" value="N-(1-d-carboxylethyl)-l-norvaline Dehydrogenase, domain 2"/>
    <property type="match status" value="1"/>
</dbReference>
<organism evidence="7 8">
    <name type="scientific">Aminobacter anthyllidis</name>
    <dbReference type="NCBI Taxonomy" id="1035067"/>
    <lineage>
        <taxon>Bacteria</taxon>
        <taxon>Pseudomonadati</taxon>
        <taxon>Pseudomonadota</taxon>
        <taxon>Alphaproteobacteria</taxon>
        <taxon>Hyphomicrobiales</taxon>
        <taxon>Phyllobacteriaceae</taxon>
        <taxon>Aminobacter</taxon>
    </lineage>
</organism>
<dbReference type="Pfam" id="PF02558">
    <property type="entry name" value="ApbA"/>
    <property type="match status" value="1"/>
</dbReference>
<feature type="domain" description="Ketopantoate reductase N-terminal" evidence="6">
    <location>
        <begin position="7"/>
        <end position="164"/>
    </location>
</feature>
<dbReference type="EMBL" id="JAFLWW010000004">
    <property type="protein sequence ID" value="MBT1157238.1"/>
    <property type="molecule type" value="Genomic_DNA"/>
</dbReference>
<dbReference type="InterPro" id="IPR013332">
    <property type="entry name" value="KPR_N"/>
</dbReference>
<dbReference type="InterPro" id="IPR036291">
    <property type="entry name" value="NAD(P)-bd_dom_sf"/>
</dbReference>
<dbReference type="PANTHER" id="PTHR38015">
    <property type="entry name" value="BLR6086 PROTEIN"/>
    <property type="match status" value="1"/>
</dbReference>
<name>A0A9X1ACC4_9HYPH</name>
<sequence>MTAFPEIAVIGAGAIGQTFVVDFTRRGYTVSALVEHNSAHVDALREVGQIRLSGHMGEVNVLMPPLALDADAAAKGRVILVATTVDAHEAVAHALAPALMNEHLVLLANGYVNGSQRFAAALEAGGCTTRPAVLELNTTPFLVCSPEPGRVHVTARKRWMELSSFEDGLARKHHELLAGIVPGIEVCDNALASSLNNQNPVAHVPSYLLNAAEARCSEPVAPDATRGGAFYLEDYSSEEVLQLRTALDHERMQVMRALGLGDYAIARTEFSLKSYGPGAREAVSPRMGRTFSRRFVTEDVPYGLIPIEKLARQAGVNTPVISGIITLIGALESYNWRRRCKGADDGD</sequence>
<comment type="caution">
    <text evidence="7">The sequence shown here is derived from an EMBL/GenBank/DDBJ whole genome shotgun (WGS) entry which is preliminary data.</text>
</comment>
<gene>
    <name evidence="7" type="ORF">J1C56_16700</name>
</gene>
<dbReference type="InterPro" id="IPR003421">
    <property type="entry name" value="Opine_DH"/>
</dbReference>
<keyword evidence="3" id="KW-0566">Pantothenate biosynthesis</keyword>
<dbReference type="InterPro" id="IPR051729">
    <property type="entry name" value="Opine/Lysopine_DH"/>
</dbReference>
<proteinExistence type="predicted"/>
<evidence type="ECO:0000259" key="6">
    <source>
        <dbReference type="Pfam" id="PF02558"/>
    </source>
</evidence>
<dbReference type="RefSeq" id="WP_214391169.1">
    <property type="nucleotide sequence ID" value="NZ_JAFLWW010000004.1"/>
</dbReference>
<evidence type="ECO:0000259" key="5">
    <source>
        <dbReference type="Pfam" id="PF02317"/>
    </source>
</evidence>
<dbReference type="SUPFAM" id="SSF51735">
    <property type="entry name" value="NAD(P)-binding Rossmann-fold domains"/>
    <property type="match status" value="1"/>
</dbReference>
<protein>
    <recommendedName>
        <fullName evidence="2">2-dehydropantoate 2-reductase</fullName>
    </recommendedName>
</protein>
<dbReference type="SUPFAM" id="SSF48179">
    <property type="entry name" value="6-phosphogluconate dehydrogenase C-terminal domain-like"/>
    <property type="match status" value="1"/>
</dbReference>
<evidence type="ECO:0000313" key="8">
    <source>
        <dbReference type="Proteomes" id="UP001138921"/>
    </source>
</evidence>
<dbReference type="Pfam" id="PF02317">
    <property type="entry name" value="Octopine_DH"/>
    <property type="match status" value="1"/>
</dbReference>
<feature type="domain" description="Opine dehydrogenase" evidence="5">
    <location>
        <begin position="187"/>
        <end position="330"/>
    </location>
</feature>
<comment type="catalytic activity">
    <reaction evidence="4">
        <text>(R)-pantoate + NADP(+) = 2-dehydropantoate + NADPH + H(+)</text>
        <dbReference type="Rhea" id="RHEA:16233"/>
        <dbReference type="ChEBI" id="CHEBI:11561"/>
        <dbReference type="ChEBI" id="CHEBI:15378"/>
        <dbReference type="ChEBI" id="CHEBI:15980"/>
        <dbReference type="ChEBI" id="CHEBI:57783"/>
        <dbReference type="ChEBI" id="CHEBI:58349"/>
        <dbReference type="EC" id="1.1.1.169"/>
    </reaction>
</comment>
<keyword evidence="8" id="KW-1185">Reference proteome</keyword>
<dbReference type="Proteomes" id="UP001138921">
    <property type="component" value="Unassembled WGS sequence"/>
</dbReference>
<evidence type="ECO:0000256" key="4">
    <source>
        <dbReference type="ARBA" id="ARBA00048793"/>
    </source>
</evidence>
<dbReference type="AlphaFoldDB" id="A0A9X1ACC4"/>
<evidence type="ECO:0000256" key="3">
    <source>
        <dbReference type="ARBA" id="ARBA00022655"/>
    </source>
</evidence>
<evidence type="ECO:0000256" key="1">
    <source>
        <dbReference type="ARBA" id="ARBA00004994"/>
    </source>
</evidence>
<dbReference type="PANTHER" id="PTHR38015:SF1">
    <property type="entry name" value="OPINE DEHYDROGENASE DOMAIN-CONTAINING PROTEIN"/>
    <property type="match status" value="1"/>
</dbReference>
<evidence type="ECO:0000313" key="7">
    <source>
        <dbReference type="EMBL" id="MBT1157238.1"/>
    </source>
</evidence>
<dbReference type="GO" id="GO:0008677">
    <property type="term" value="F:2-dehydropantoate 2-reductase activity"/>
    <property type="evidence" value="ECO:0007669"/>
    <property type="project" value="UniProtKB-EC"/>
</dbReference>
<accession>A0A9X1ACC4</accession>
<evidence type="ECO:0000256" key="2">
    <source>
        <dbReference type="ARBA" id="ARBA00019465"/>
    </source>
</evidence>
<reference evidence="7" key="1">
    <citation type="journal article" date="2021" name="Microorganisms">
        <title>Phylogenomic Reconstruction and Metabolic Potential of the Genus Aminobacter.</title>
        <authorList>
            <person name="Artuso I."/>
            <person name="Turrini P."/>
            <person name="Pirolo M."/>
            <person name="Lugli G.A."/>
            <person name="Ventura M."/>
            <person name="Visca P."/>
        </authorList>
    </citation>
    <scope>NUCLEOTIDE SEQUENCE</scope>
    <source>
        <strain evidence="7">LMG 26462</strain>
    </source>
</reference>
<reference evidence="7" key="2">
    <citation type="submission" date="2021-03" db="EMBL/GenBank/DDBJ databases">
        <authorList>
            <person name="Artuso I."/>
            <person name="Turrini P."/>
            <person name="Pirolo M."/>
            <person name="Lugli G.A."/>
            <person name="Ventura M."/>
            <person name="Visca P."/>
        </authorList>
    </citation>
    <scope>NUCLEOTIDE SEQUENCE</scope>
    <source>
        <strain evidence="7">LMG 26462</strain>
    </source>
</reference>
<dbReference type="InterPro" id="IPR008927">
    <property type="entry name" value="6-PGluconate_DH-like_C_sf"/>
</dbReference>
<dbReference type="InterPro" id="IPR013328">
    <property type="entry name" value="6PGD_dom2"/>
</dbReference>
<dbReference type="Gene3D" id="3.40.50.720">
    <property type="entry name" value="NAD(P)-binding Rossmann-like Domain"/>
    <property type="match status" value="1"/>
</dbReference>
<dbReference type="GO" id="GO:0015940">
    <property type="term" value="P:pantothenate biosynthetic process"/>
    <property type="evidence" value="ECO:0007669"/>
    <property type="project" value="UniProtKB-KW"/>
</dbReference>
<comment type="pathway">
    <text evidence="1">Cofactor biosynthesis; (R)-pantothenate biosynthesis; (R)-pantoate from 3-methyl-2-oxobutanoate: step 2/2.</text>
</comment>